<reference evidence="1" key="1">
    <citation type="journal article" date="2021" name="bioRxiv">
        <title>Whole Genome Assembly and Annotation of Northern Wild Rice, Zizania palustris L., Supports a Whole Genome Duplication in the Zizania Genus.</title>
        <authorList>
            <person name="Haas M."/>
            <person name="Kono T."/>
            <person name="Macchietto M."/>
            <person name="Millas R."/>
            <person name="McGilp L."/>
            <person name="Shao M."/>
            <person name="Duquette J."/>
            <person name="Hirsch C.N."/>
            <person name="Kimball J."/>
        </authorList>
    </citation>
    <scope>NUCLEOTIDE SEQUENCE</scope>
    <source>
        <tissue evidence="1">Fresh leaf tissue</tissue>
    </source>
</reference>
<organism evidence="1 2">
    <name type="scientific">Zizania palustris</name>
    <name type="common">Northern wild rice</name>
    <dbReference type="NCBI Taxonomy" id="103762"/>
    <lineage>
        <taxon>Eukaryota</taxon>
        <taxon>Viridiplantae</taxon>
        <taxon>Streptophyta</taxon>
        <taxon>Embryophyta</taxon>
        <taxon>Tracheophyta</taxon>
        <taxon>Spermatophyta</taxon>
        <taxon>Magnoliopsida</taxon>
        <taxon>Liliopsida</taxon>
        <taxon>Poales</taxon>
        <taxon>Poaceae</taxon>
        <taxon>BOP clade</taxon>
        <taxon>Oryzoideae</taxon>
        <taxon>Oryzeae</taxon>
        <taxon>Zizaniinae</taxon>
        <taxon>Zizania</taxon>
    </lineage>
</organism>
<dbReference type="EMBL" id="JAAALK010000079">
    <property type="protein sequence ID" value="KAG8097156.1"/>
    <property type="molecule type" value="Genomic_DNA"/>
</dbReference>
<proteinExistence type="predicted"/>
<dbReference type="AlphaFoldDB" id="A0A8J5WU06"/>
<reference evidence="1" key="2">
    <citation type="submission" date="2021-02" db="EMBL/GenBank/DDBJ databases">
        <authorList>
            <person name="Kimball J.A."/>
            <person name="Haas M.W."/>
            <person name="Macchietto M."/>
            <person name="Kono T."/>
            <person name="Duquette J."/>
            <person name="Shao M."/>
        </authorList>
    </citation>
    <scope>NUCLEOTIDE SEQUENCE</scope>
    <source>
        <tissue evidence="1">Fresh leaf tissue</tissue>
    </source>
</reference>
<keyword evidence="2" id="KW-1185">Reference proteome</keyword>
<sequence length="127" mass="13098">MPWLEMWLPPVGGGGGEGLAAGLFLDGEAAHGALLAAMPGCSASFRVRRRRREAPPGFLSLTMSVKGGRGFVSGPVGLLAGGEEKGARAEEAEGLVPGRRVTEEKLVETEGKVVEEVQDRTGAGAIT</sequence>
<evidence type="ECO:0000313" key="1">
    <source>
        <dbReference type="EMBL" id="KAG8097156.1"/>
    </source>
</evidence>
<comment type="caution">
    <text evidence="1">The sequence shown here is derived from an EMBL/GenBank/DDBJ whole genome shotgun (WGS) entry which is preliminary data.</text>
</comment>
<dbReference type="Proteomes" id="UP000729402">
    <property type="component" value="Unassembled WGS sequence"/>
</dbReference>
<accession>A0A8J5WU06</accession>
<name>A0A8J5WU06_ZIZPA</name>
<protein>
    <submittedName>
        <fullName evidence="1">Uncharacterized protein</fullName>
    </submittedName>
</protein>
<gene>
    <name evidence="1" type="ORF">GUJ93_ZPchr0013g35432</name>
</gene>
<evidence type="ECO:0000313" key="2">
    <source>
        <dbReference type="Proteomes" id="UP000729402"/>
    </source>
</evidence>